<protein>
    <submittedName>
        <fullName evidence="1">Uncharacterized protein</fullName>
    </submittedName>
</protein>
<proteinExistence type="predicted"/>
<evidence type="ECO:0000313" key="1">
    <source>
        <dbReference type="EMBL" id="ETW97247.1"/>
    </source>
</evidence>
<dbReference type="Proteomes" id="UP000019140">
    <property type="component" value="Unassembled WGS sequence"/>
</dbReference>
<comment type="caution">
    <text evidence="1">The sequence shown here is derived from an EMBL/GenBank/DDBJ whole genome shotgun (WGS) entry which is preliminary data.</text>
</comment>
<reference evidence="1 2" key="1">
    <citation type="journal article" date="2014" name="Nature">
        <title>An environmental bacterial taxon with a large and distinct metabolic repertoire.</title>
        <authorList>
            <person name="Wilson M.C."/>
            <person name="Mori T."/>
            <person name="Ruckert C."/>
            <person name="Uria A.R."/>
            <person name="Helf M.J."/>
            <person name="Takada K."/>
            <person name="Gernert C."/>
            <person name="Steffens U.A."/>
            <person name="Heycke N."/>
            <person name="Schmitt S."/>
            <person name="Rinke C."/>
            <person name="Helfrich E.J."/>
            <person name="Brachmann A.O."/>
            <person name="Gurgui C."/>
            <person name="Wakimoto T."/>
            <person name="Kracht M."/>
            <person name="Crusemann M."/>
            <person name="Hentschel U."/>
            <person name="Abe I."/>
            <person name="Matsunaga S."/>
            <person name="Kalinowski J."/>
            <person name="Takeyama H."/>
            <person name="Piel J."/>
        </authorList>
    </citation>
    <scope>NUCLEOTIDE SEQUENCE [LARGE SCALE GENOMIC DNA]</scope>
    <source>
        <strain evidence="2">TSY2</strain>
    </source>
</reference>
<dbReference type="HOGENOM" id="CLU_2895618_0_0_7"/>
<name>W4LGX9_9BACT</name>
<keyword evidence="2" id="KW-1185">Reference proteome</keyword>
<sequence>MYWRYDSTSLETLKLLVYFASEWVGDWSGLEKFRLGTLRNYKFYWRTLYTAQFIRENSGVFV</sequence>
<gene>
    <name evidence="1" type="ORF">ETSY2_44950</name>
</gene>
<dbReference type="AlphaFoldDB" id="W4LGX9"/>
<evidence type="ECO:0000313" key="2">
    <source>
        <dbReference type="Proteomes" id="UP000019140"/>
    </source>
</evidence>
<accession>W4LGX9</accession>
<organism evidence="1 2">
    <name type="scientific">Candidatus Entotheonella gemina</name>
    <dbReference type="NCBI Taxonomy" id="1429439"/>
    <lineage>
        <taxon>Bacteria</taxon>
        <taxon>Pseudomonadati</taxon>
        <taxon>Nitrospinota/Tectimicrobiota group</taxon>
        <taxon>Candidatus Tectimicrobiota</taxon>
        <taxon>Candidatus Entotheonellia</taxon>
        <taxon>Candidatus Entotheonellales</taxon>
        <taxon>Candidatus Entotheonellaceae</taxon>
        <taxon>Candidatus Entotheonella</taxon>
    </lineage>
</organism>
<dbReference type="EMBL" id="AZHX01002083">
    <property type="protein sequence ID" value="ETW97247.1"/>
    <property type="molecule type" value="Genomic_DNA"/>
</dbReference>